<evidence type="ECO:0000313" key="2">
    <source>
        <dbReference type="EMBL" id="PPQ35974.1"/>
    </source>
</evidence>
<name>A0A2S6NL97_RHOGL</name>
<keyword evidence="3" id="KW-1185">Reference proteome</keyword>
<dbReference type="Proteomes" id="UP000239724">
    <property type="component" value="Unassembled WGS sequence"/>
</dbReference>
<dbReference type="InterPro" id="IPR045601">
    <property type="entry name" value="DUF6455"/>
</dbReference>
<feature type="domain" description="DUF6455" evidence="1">
    <location>
        <begin position="56"/>
        <end position="127"/>
    </location>
</feature>
<gene>
    <name evidence="2" type="ORF">CCS01_06185</name>
</gene>
<organism evidence="2 3">
    <name type="scientific">Rhodopila globiformis</name>
    <name type="common">Rhodopseudomonas globiformis</name>
    <dbReference type="NCBI Taxonomy" id="1071"/>
    <lineage>
        <taxon>Bacteria</taxon>
        <taxon>Pseudomonadati</taxon>
        <taxon>Pseudomonadota</taxon>
        <taxon>Alphaproteobacteria</taxon>
        <taxon>Acetobacterales</taxon>
        <taxon>Acetobacteraceae</taxon>
        <taxon>Rhodopila</taxon>
    </lineage>
</organism>
<protein>
    <recommendedName>
        <fullName evidence="1">DUF6455 domain-containing protein</fullName>
    </recommendedName>
</protein>
<reference evidence="2 3" key="1">
    <citation type="journal article" date="2018" name="Arch. Microbiol.">
        <title>New insights into the metabolic potential of the phototrophic purple bacterium Rhodopila globiformis DSM 161(T) from its draft genome sequence and evidence for a vanadium-dependent nitrogenase.</title>
        <authorList>
            <person name="Imhoff J.F."/>
            <person name="Rahn T."/>
            <person name="Kunzel S."/>
            <person name="Neulinger S.C."/>
        </authorList>
    </citation>
    <scope>NUCLEOTIDE SEQUENCE [LARGE SCALE GENOMIC DNA]</scope>
    <source>
        <strain evidence="2 3">DSM 161</strain>
    </source>
</reference>
<dbReference type="OrthoDB" id="7307423at2"/>
<dbReference type="RefSeq" id="WP_104517975.1">
    <property type="nucleotide sequence ID" value="NZ_NHRY01000064.1"/>
</dbReference>
<proteinExistence type="predicted"/>
<comment type="caution">
    <text evidence="2">The sequence shown here is derived from an EMBL/GenBank/DDBJ whole genome shotgun (WGS) entry which is preliminary data.</text>
</comment>
<accession>A0A2S6NL97</accession>
<sequence length="135" mass="14830">MSASGESSLLSRVLDWIKARLAQDSELAAMSYQDLQFLASDIGVSVSDLRAIGPRITDHDALMKQMMLARGLDPDVVRLAFSGVMRDIEVTCARCRDARACQRELAAGSAAEHCHEFCPNAPVMDELLEIRSQPH</sequence>
<dbReference type="Pfam" id="PF20056">
    <property type="entry name" value="DUF6455"/>
    <property type="match status" value="1"/>
</dbReference>
<evidence type="ECO:0000313" key="3">
    <source>
        <dbReference type="Proteomes" id="UP000239724"/>
    </source>
</evidence>
<evidence type="ECO:0000259" key="1">
    <source>
        <dbReference type="Pfam" id="PF20056"/>
    </source>
</evidence>
<dbReference type="EMBL" id="NHRY01000064">
    <property type="protein sequence ID" value="PPQ35974.1"/>
    <property type="molecule type" value="Genomic_DNA"/>
</dbReference>
<dbReference type="AlphaFoldDB" id="A0A2S6NL97"/>